<evidence type="ECO:0000313" key="2">
    <source>
        <dbReference type="EMBL" id="RPD41662.1"/>
    </source>
</evidence>
<dbReference type="RefSeq" id="WP_123864622.1">
    <property type="nucleotide sequence ID" value="NZ_QXZY01000005.1"/>
</dbReference>
<keyword evidence="3" id="KW-1185">Reference proteome</keyword>
<keyword evidence="1" id="KW-0732">Signal</keyword>
<evidence type="ECO:0000313" key="3">
    <source>
        <dbReference type="Proteomes" id="UP000279089"/>
    </source>
</evidence>
<dbReference type="EMBL" id="RMBX01000004">
    <property type="protein sequence ID" value="RPD41662.1"/>
    <property type="molecule type" value="Genomic_DNA"/>
</dbReference>
<gene>
    <name evidence="2" type="ORF">EG028_10180</name>
</gene>
<accession>A0A3N4MCM2</accession>
<name>A0A3N4MCM2_9BACT</name>
<comment type="caution">
    <text evidence="2">The sequence shown here is derived from an EMBL/GenBank/DDBJ whole genome shotgun (WGS) entry which is preliminary data.</text>
</comment>
<feature type="chain" id="PRO_5018065191" evidence="1">
    <location>
        <begin position="22"/>
        <end position="170"/>
    </location>
</feature>
<organism evidence="2 3">
    <name type="scientific">Chitinophaga barathri</name>
    <dbReference type="NCBI Taxonomy" id="1647451"/>
    <lineage>
        <taxon>Bacteria</taxon>
        <taxon>Pseudomonadati</taxon>
        <taxon>Bacteroidota</taxon>
        <taxon>Chitinophagia</taxon>
        <taxon>Chitinophagales</taxon>
        <taxon>Chitinophagaceae</taxon>
        <taxon>Chitinophaga</taxon>
    </lineage>
</organism>
<reference evidence="3" key="1">
    <citation type="submission" date="2018-11" db="EMBL/GenBank/DDBJ databases">
        <title>Chitinophaga lutea sp.nov., isolate from arsenic contaminated soil.</title>
        <authorList>
            <person name="Zong Y."/>
        </authorList>
    </citation>
    <scope>NUCLEOTIDE SEQUENCE [LARGE SCALE GENOMIC DNA]</scope>
    <source>
        <strain evidence="3">YLT18</strain>
    </source>
</reference>
<feature type="signal peptide" evidence="1">
    <location>
        <begin position="1"/>
        <end position="21"/>
    </location>
</feature>
<proteinExistence type="predicted"/>
<dbReference type="AlphaFoldDB" id="A0A3N4MCM2"/>
<evidence type="ECO:0000256" key="1">
    <source>
        <dbReference type="SAM" id="SignalP"/>
    </source>
</evidence>
<dbReference type="Proteomes" id="UP000279089">
    <property type="component" value="Unassembled WGS sequence"/>
</dbReference>
<sequence>MRNKIFAFTLSGLFGFTGSFAQTGKMRVRAVMQDHVPIAAGSVIFPLLKDTVVIDTTNYPGVEIDITQKGRELFYYSWGDWKSRVYRYPEGGVTDTLVELAAPDTTYYASFVKRKICPLCLSGKNIIPVVYGFPSPELFKKAGKGKVYLAGCVISEVRQSLYCRKDDFVF</sequence>
<protein>
    <submittedName>
        <fullName evidence="2">Uncharacterized protein</fullName>
    </submittedName>
</protein>